<feature type="domain" description="Glycosyl transferase family 1" evidence="3">
    <location>
        <begin position="191"/>
        <end position="353"/>
    </location>
</feature>
<organism evidence="5 8">
    <name type="scientific">Antrihabitans spumae</name>
    <dbReference type="NCBI Taxonomy" id="3373370"/>
    <lineage>
        <taxon>Bacteria</taxon>
        <taxon>Bacillati</taxon>
        <taxon>Actinomycetota</taxon>
        <taxon>Actinomycetes</taxon>
        <taxon>Mycobacteriales</taxon>
        <taxon>Nocardiaceae</taxon>
        <taxon>Antrihabitans</taxon>
    </lineage>
</organism>
<sequence length="389" mass="41781">MTDSEKVRLLRVLYLVPDLGVGGAERHVTTLMPNLDSARFAPSVICLGEEGALFGDLAAAGVPAIALHRSKRQMLAALADLVREFRRQKPDLLVMRGYNAEMLGRIAARRAGIDKTVVWVHNCGDTEPRGRVRVVADRVLDRFTSAYFGVARAQTSYVVDELGYPADKFRVIYNGVDPSSFDPTDDRRAVADLGIGPTDLVVGILAALRPEKDHANFLRAAALVAQALPDAKFLIVGDGVMRAETTSLAAELGIADRTVFAGSRSDVADLLRAMDVFVLSSYSVECFPMALLEAMSAGRPAVCTAVGGVPEMIADGETGYLVPPRDSAALADRLIDILSDPELRRRMGAAARARVESQFSLQTSVAAAERAFEDVAGIEPARNPLTNSN</sequence>
<dbReference type="EC" id="2.4.-.-" evidence="5"/>
<evidence type="ECO:0000313" key="8">
    <source>
        <dbReference type="Proteomes" id="UP001609219"/>
    </source>
</evidence>
<proteinExistence type="predicted"/>
<evidence type="ECO:0000313" key="5">
    <source>
        <dbReference type="EMBL" id="MFH5232748.1"/>
    </source>
</evidence>
<dbReference type="SUPFAM" id="SSF53756">
    <property type="entry name" value="UDP-Glycosyltransferase/glycogen phosphorylase"/>
    <property type="match status" value="1"/>
</dbReference>
<gene>
    <name evidence="6" type="ORF">ACHIPV_17625</name>
    <name evidence="5" type="ORF">ACHIRB_29890</name>
</gene>
<dbReference type="RefSeq" id="WP_395125223.1">
    <property type="nucleotide sequence ID" value="NZ_JBIMSN010000158.1"/>
</dbReference>
<keyword evidence="8" id="KW-1185">Reference proteome</keyword>
<evidence type="ECO:0000259" key="4">
    <source>
        <dbReference type="Pfam" id="PF13439"/>
    </source>
</evidence>
<comment type="caution">
    <text evidence="5">The sequence shown here is derived from an EMBL/GenBank/DDBJ whole genome shotgun (WGS) entry which is preliminary data.</text>
</comment>
<dbReference type="PANTHER" id="PTHR12526">
    <property type="entry name" value="GLYCOSYLTRANSFERASE"/>
    <property type="match status" value="1"/>
</dbReference>
<dbReference type="Proteomes" id="UP001609176">
    <property type="component" value="Unassembled WGS sequence"/>
</dbReference>
<dbReference type="EMBL" id="JBIMSN010000158">
    <property type="protein sequence ID" value="MFH5232748.1"/>
    <property type="molecule type" value="Genomic_DNA"/>
</dbReference>
<dbReference type="PANTHER" id="PTHR12526:SF630">
    <property type="entry name" value="GLYCOSYLTRANSFERASE"/>
    <property type="match status" value="1"/>
</dbReference>
<evidence type="ECO:0000313" key="7">
    <source>
        <dbReference type="Proteomes" id="UP001609176"/>
    </source>
</evidence>
<evidence type="ECO:0000313" key="6">
    <source>
        <dbReference type="EMBL" id="MFH5243681.1"/>
    </source>
</evidence>
<accession>A0ABW7KEU7</accession>
<dbReference type="Gene3D" id="3.40.50.2000">
    <property type="entry name" value="Glycogen Phosphorylase B"/>
    <property type="match status" value="2"/>
</dbReference>
<dbReference type="InterPro" id="IPR028098">
    <property type="entry name" value="Glyco_trans_4-like_N"/>
</dbReference>
<keyword evidence="2 5" id="KW-0808">Transferase</keyword>
<name>A0ABW7KEU7_9NOCA</name>
<dbReference type="EMBL" id="JBIMSP010000029">
    <property type="protein sequence ID" value="MFH5243681.1"/>
    <property type="molecule type" value="Genomic_DNA"/>
</dbReference>
<evidence type="ECO:0000256" key="1">
    <source>
        <dbReference type="ARBA" id="ARBA00022676"/>
    </source>
</evidence>
<evidence type="ECO:0000259" key="3">
    <source>
        <dbReference type="Pfam" id="PF00534"/>
    </source>
</evidence>
<keyword evidence="1 5" id="KW-0328">Glycosyltransferase</keyword>
<dbReference type="Pfam" id="PF13439">
    <property type="entry name" value="Glyco_transf_4"/>
    <property type="match status" value="1"/>
</dbReference>
<reference evidence="7 8" key="1">
    <citation type="submission" date="2024-10" db="EMBL/GenBank/DDBJ databases">
        <authorList>
            <person name="Riesco R."/>
        </authorList>
    </citation>
    <scope>NUCLEOTIDE SEQUENCE [LARGE SCALE GENOMIC DNA]</scope>
    <source>
        <strain evidence="6 7">NCIMB 15448</strain>
        <strain evidence="5 8">NCIMB 15450</strain>
    </source>
</reference>
<dbReference type="Proteomes" id="UP001609219">
    <property type="component" value="Unassembled WGS sequence"/>
</dbReference>
<dbReference type="InterPro" id="IPR001296">
    <property type="entry name" value="Glyco_trans_1"/>
</dbReference>
<feature type="domain" description="Glycosyltransferase subfamily 4-like N-terminal" evidence="4">
    <location>
        <begin position="21"/>
        <end position="179"/>
    </location>
</feature>
<evidence type="ECO:0000256" key="2">
    <source>
        <dbReference type="ARBA" id="ARBA00022679"/>
    </source>
</evidence>
<dbReference type="GO" id="GO:0016757">
    <property type="term" value="F:glycosyltransferase activity"/>
    <property type="evidence" value="ECO:0007669"/>
    <property type="project" value="UniProtKB-KW"/>
</dbReference>
<protein>
    <submittedName>
        <fullName evidence="5">Glycosyltransferase</fullName>
        <ecNumber evidence="5">2.4.-.-</ecNumber>
    </submittedName>
</protein>
<dbReference type="Pfam" id="PF00534">
    <property type="entry name" value="Glycos_transf_1"/>
    <property type="match status" value="1"/>
</dbReference>